<dbReference type="OrthoDB" id="10259368at2759"/>
<proteinExistence type="predicted"/>
<evidence type="ECO:0000313" key="3">
    <source>
        <dbReference type="Proteomes" id="UP000198406"/>
    </source>
</evidence>
<evidence type="ECO:0008006" key="4">
    <source>
        <dbReference type="Google" id="ProtNLM"/>
    </source>
</evidence>
<dbReference type="InParanoid" id="A0A1Z5K698"/>
<comment type="caution">
    <text evidence="2">The sequence shown here is derived from an EMBL/GenBank/DDBJ whole genome shotgun (WGS) entry which is preliminary data.</text>
</comment>
<name>A0A1Z5K698_FISSO</name>
<organism evidence="2 3">
    <name type="scientific">Fistulifera solaris</name>
    <name type="common">Oleaginous diatom</name>
    <dbReference type="NCBI Taxonomy" id="1519565"/>
    <lineage>
        <taxon>Eukaryota</taxon>
        <taxon>Sar</taxon>
        <taxon>Stramenopiles</taxon>
        <taxon>Ochrophyta</taxon>
        <taxon>Bacillariophyta</taxon>
        <taxon>Bacillariophyceae</taxon>
        <taxon>Bacillariophycidae</taxon>
        <taxon>Naviculales</taxon>
        <taxon>Naviculaceae</taxon>
        <taxon>Fistulifera</taxon>
    </lineage>
</organism>
<dbReference type="Proteomes" id="UP000198406">
    <property type="component" value="Unassembled WGS sequence"/>
</dbReference>
<evidence type="ECO:0000256" key="1">
    <source>
        <dbReference type="SAM" id="SignalP"/>
    </source>
</evidence>
<sequence>MRAVLLLLLSSYSWAWNPRLTRRAWCLTTASLWVPLAAQAAPPAQLLEELKECKVKLEPIPALLEQMEWDKVRSILKVPPVNKLWNLGDSQNTVVQLAKSAGSIELLELKDDLALTLQLCDQYTYNNAFVYFQPGNGKYNIKEPQQLARKAMQQIQEIVDLVESEGSS</sequence>
<gene>
    <name evidence="2" type="ORF">FisN_29Hh123</name>
</gene>
<protein>
    <recommendedName>
        <fullName evidence="4">DUF1995 domain-containing protein</fullName>
    </recommendedName>
</protein>
<dbReference type="EMBL" id="BDSP01000170">
    <property type="protein sequence ID" value="GAX21682.1"/>
    <property type="molecule type" value="Genomic_DNA"/>
</dbReference>
<accession>A0A1Z5K698</accession>
<keyword evidence="1" id="KW-0732">Signal</keyword>
<reference evidence="2 3" key="1">
    <citation type="journal article" date="2015" name="Plant Cell">
        <title>Oil accumulation by the oleaginous diatom Fistulifera solaris as revealed by the genome and transcriptome.</title>
        <authorList>
            <person name="Tanaka T."/>
            <person name="Maeda Y."/>
            <person name="Veluchamy A."/>
            <person name="Tanaka M."/>
            <person name="Abida H."/>
            <person name="Marechal E."/>
            <person name="Bowler C."/>
            <person name="Muto M."/>
            <person name="Sunaga Y."/>
            <person name="Tanaka M."/>
            <person name="Yoshino T."/>
            <person name="Taniguchi T."/>
            <person name="Fukuda Y."/>
            <person name="Nemoto M."/>
            <person name="Matsumoto M."/>
            <person name="Wong P.S."/>
            <person name="Aburatani S."/>
            <person name="Fujibuchi W."/>
        </authorList>
    </citation>
    <scope>NUCLEOTIDE SEQUENCE [LARGE SCALE GENOMIC DNA]</scope>
    <source>
        <strain evidence="2 3">JPCC DA0580</strain>
    </source>
</reference>
<dbReference type="AlphaFoldDB" id="A0A1Z5K698"/>
<feature type="chain" id="PRO_5012735297" description="DUF1995 domain-containing protein" evidence="1">
    <location>
        <begin position="16"/>
        <end position="168"/>
    </location>
</feature>
<keyword evidence="3" id="KW-1185">Reference proteome</keyword>
<feature type="signal peptide" evidence="1">
    <location>
        <begin position="1"/>
        <end position="15"/>
    </location>
</feature>
<evidence type="ECO:0000313" key="2">
    <source>
        <dbReference type="EMBL" id="GAX21682.1"/>
    </source>
</evidence>